<protein>
    <recommendedName>
        <fullName evidence="4">Tyrosinase copper-binding domain-containing protein</fullName>
    </recommendedName>
</protein>
<sequence>MKLTSAFVTLAAMASVQALTPCSSNANRKELRSLSSAEWSRVSAVLTQMQNYGWFQWYSYLHTNYFNVIHNCEMFFPFHRRFIRDFETTGQRFDPTFVLPYWDEVRDYANPAASAVLSAAYTGTNGQGSNSCVQNGLQRGWNMAYPNTHCLKRQYNNGNTINPMYSPEYIQSLLSRSTTMSQLRPAIEYSQHGIIHLSLGGDMVQTYSPNDFAFWLHHANIDRLWFVWQLQNPQQNFWSLDGKDGNGNTIGYGTPITYYGDAIIDVMYPTQNSMCFTYDNMSTVSSNRKRSVVTKRDGKKCIPRPSANNNYGSLPALVEGIFEDVNEVHTDAQTFVRDTLVQNLPSDLLNKWFPTLANGSTANYTAADIPKPPVVLGTDSNAIPSYTGYVAPSIPSAASALAGYDDGSNYSYATETPSSYSASSIPVTSVTYDTTDVATGSTDEEGMSSGGSVYVQPSEYATSTSINSAVVPIPTHASGDDSGPDGYSVTYHIFDFGDSNGLDGTGPKYPMPNPSPFSYGFIKMHGYSVNEITQHYNMALEFVGDMNGAGYQSPYAYGAKNFTSSSAN</sequence>
<dbReference type="GO" id="GO:0046872">
    <property type="term" value="F:metal ion binding"/>
    <property type="evidence" value="ECO:0007669"/>
    <property type="project" value="UniProtKB-KW"/>
</dbReference>
<dbReference type="InterPro" id="IPR002227">
    <property type="entry name" value="Tyrosinase_Cu-bd"/>
</dbReference>
<dbReference type="AlphaFoldDB" id="A0A9W8G307"/>
<reference evidence="5" key="1">
    <citation type="submission" date="2022-07" db="EMBL/GenBank/DDBJ databases">
        <title>Phylogenomic reconstructions and comparative analyses of Kickxellomycotina fungi.</title>
        <authorList>
            <person name="Reynolds N.K."/>
            <person name="Stajich J.E."/>
            <person name="Barry K."/>
            <person name="Grigoriev I.V."/>
            <person name="Crous P."/>
            <person name="Smith M.E."/>
        </authorList>
    </citation>
    <scope>NUCLEOTIDE SEQUENCE</scope>
    <source>
        <strain evidence="5">NRRL 3115</strain>
    </source>
</reference>
<keyword evidence="2" id="KW-0186">Copper</keyword>
<feature type="domain" description="Tyrosinase copper-binding" evidence="4">
    <location>
        <begin position="59"/>
        <end position="230"/>
    </location>
</feature>
<dbReference type="Gene3D" id="1.10.1280.10">
    <property type="entry name" value="Di-copper center containing domain from catechol oxidase"/>
    <property type="match status" value="1"/>
</dbReference>
<proteinExistence type="predicted"/>
<evidence type="ECO:0000259" key="4">
    <source>
        <dbReference type="Pfam" id="PF00264"/>
    </source>
</evidence>
<dbReference type="GO" id="GO:0016491">
    <property type="term" value="F:oxidoreductase activity"/>
    <property type="evidence" value="ECO:0007669"/>
    <property type="project" value="InterPro"/>
</dbReference>
<evidence type="ECO:0000313" key="5">
    <source>
        <dbReference type="EMBL" id="KAJ2671808.1"/>
    </source>
</evidence>
<dbReference type="InterPro" id="IPR008922">
    <property type="entry name" value="Di-copper_centre_dom_sf"/>
</dbReference>
<accession>A0A9W8G307</accession>
<dbReference type="OrthoDB" id="6132182at2759"/>
<dbReference type="PANTHER" id="PTHR11474:SF126">
    <property type="entry name" value="TYROSINASE-LIKE PROTEIN TYR-1-RELATED"/>
    <property type="match status" value="1"/>
</dbReference>
<keyword evidence="3" id="KW-0732">Signal</keyword>
<comment type="caution">
    <text evidence="5">The sequence shown here is derived from an EMBL/GenBank/DDBJ whole genome shotgun (WGS) entry which is preliminary data.</text>
</comment>
<feature type="signal peptide" evidence="3">
    <location>
        <begin position="1"/>
        <end position="18"/>
    </location>
</feature>
<feature type="chain" id="PRO_5040896978" description="Tyrosinase copper-binding domain-containing protein" evidence="3">
    <location>
        <begin position="19"/>
        <end position="568"/>
    </location>
</feature>
<dbReference type="SUPFAM" id="SSF48056">
    <property type="entry name" value="Di-copper centre-containing domain"/>
    <property type="match status" value="1"/>
</dbReference>
<organism evidence="5 6">
    <name type="scientific">Coemansia spiralis</name>
    <dbReference type="NCBI Taxonomy" id="417178"/>
    <lineage>
        <taxon>Eukaryota</taxon>
        <taxon>Fungi</taxon>
        <taxon>Fungi incertae sedis</taxon>
        <taxon>Zoopagomycota</taxon>
        <taxon>Kickxellomycotina</taxon>
        <taxon>Kickxellomycetes</taxon>
        <taxon>Kickxellales</taxon>
        <taxon>Kickxellaceae</taxon>
        <taxon>Coemansia</taxon>
    </lineage>
</organism>
<evidence type="ECO:0000313" key="6">
    <source>
        <dbReference type="Proteomes" id="UP001151518"/>
    </source>
</evidence>
<dbReference type="Pfam" id="PF00264">
    <property type="entry name" value="Tyrosinase"/>
    <property type="match status" value="1"/>
</dbReference>
<gene>
    <name evidence="5" type="ORF">GGI25_005359</name>
</gene>
<evidence type="ECO:0000256" key="2">
    <source>
        <dbReference type="ARBA" id="ARBA00023008"/>
    </source>
</evidence>
<dbReference type="EMBL" id="JANBTW010000094">
    <property type="protein sequence ID" value="KAJ2671808.1"/>
    <property type="molecule type" value="Genomic_DNA"/>
</dbReference>
<dbReference type="PRINTS" id="PR00092">
    <property type="entry name" value="TYROSINASE"/>
</dbReference>
<dbReference type="PANTHER" id="PTHR11474">
    <property type="entry name" value="TYROSINASE FAMILY MEMBER"/>
    <property type="match status" value="1"/>
</dbReference>
<dbReference type="InterPro" id="IPR050316">
    <property type="entry name" value="Tyrosinase/Hemocyanin"/>
</dbReference>
<evidence type="ECO:0000256" key="3">
    <source>
        <dbReference type="SAM" id="SignalP"/>
    </source>
</evidence>
<dbReference type="Proteomes" id="UP001151518">
    <property type="component" value="Unassembled WGS sequence"/>
</dbReference>
<keyword evidence="1" id="KW-0479">Metal-binding</keyword>
<name>A0A9W8G307_9FUNG</name>
<evidence type="ECO:0000256" key="1">
    <source>
        <dbReference type="ARBA" id="ARBA00022723"/>
    </source>
</evidence>